<gene>
    <name evidence="12" type="primary">cysS</name>
    <name evidence="14" type="ORF">JQS30_13800</name>
</gene>
<dbReference type="CDD" id="cd00672">
    <property type="entry name" value="CysRS_core"/>
    <property type="match status" value="1"/>
</dbReference>
<keyword evidence="9 12" id="KW-0648">Protein biosynthesis</keyword>
<evidence type="ECO:0000256" key="5">
    <source>
        <dbReference type="ARBA" id="ARBA00022723"/>
    </source>
</evidence>
<dbReference type="GO" id="GO:0004817">
    <property type="term" value="F:cysteine-tRNA ligase activity"/>
    <property type="evidence" value="ECO:0007669"/>
    <property type="project" value="UniProtKB-UniRule"/>
</dbReference>
<dbReference type="Proteomes" id="UP000662939">
    <property type="component" value="Chromosome"/>
</dbReference>
<evidence type="ECO:0000256" key="6">
    <source>
        <dbReference type="ARBA" id="ARBA00022741"/>
    </source>
</evidence>
<dbReference type="InterPro" id="IPR015273">
    <property type="entry name" value="Cys-tRNA-synt_Ia_DALR"/>
</dbReference>
<dbReference type="InterPro" id="IPR024909">
    <property type="entry name" value="Cys-tRNA/MSH_ligase"/>
</dbReference>
<keyword evidence="6 12" id="KW-0547">Nucleotide-binding</keyword>
<dbReference type="PANTHER" id="PTHR10890:SF30">
    <property type="entry name" value="CYSTEINE--TRNA LIGASE"/>
    <property type="match status" value="1"/>
</dbReference>
<dbReference type="GO" id="GO:0006423">
    <property type="term" value="P:cysteinyl-tRNA aminoacylation"/>
    <property type="evidence" value="ECO:0007669"/>
    <property type="project" value="UniProtKB-UniRule"/>
</dbReference>
<evidence type="ECO:0000313" key="15">
    <source>
        <dbReference type="Proteomes" id="UP000662939"/>
    </source>
</evidence>
<dbReference type="InterPro" id="IPR009080">
    <property type="entry name" value="tRNAsynth_Ia_anticodon-bd"/>
</dbReference>
<dbReference type="InterPro" id="IPR014729">
    <property type="entry name" value="Rossmann-like_a/b/a_fold"/>
</dbReference>
<feature type="binding site" evidence="12">
    <location>
        <position position="212"/>
    </location>
    <ligand>
        <name>Zn(2+)</name>
        <dbReference type="ChEBI" id="CHEBI:29105"/>
    </ligand>
</feature>
<comment type="cofactor">
    <cofactor evidence="12">
        <name>Zn(2+)</name>
        <dbReference type="ChEBI" id="CHEBI:29105"/>
    </cofactor>
    <text evidence="12">Binds 1 zinc ion per subunit.</text>
</comment>
<dbReference type="KEGG" id="nav:JQS30_13800"/>
<feature type="binding site" evidence="12">
    <location>
        <position position="271"/>
    </location>
    <ligand>
        <name>ATP</name>
        <dbReference type="ChEBI" id="CHEBI:30616"/>
    </ligand>
</feature>
<dbReference type="EMBL" id="CP070496">
    <property type="protein sequence ID" value="QSB04827.1"/>
    <property type="molecule type" value="Genomic_DNA"/>
</dbReference>
<proteinExistence type="inferred from homology"/>
<feature type="short sequence motif" description="'HIGH' region" evidence="12">
    <location>
        <begin position="31"/>
        <end position="41"/>
    </location>
</feature>
<comment type="subunit">
    <text evidence="2 12">Monomer.</text>
</comment>
<reference evidence="14" key="1">
    <citation type="submission" date="2021-02" db="EMBL/GenBank/DDBJ databases">
        <title>Natronoglycomyces albus gen. nov., sp. nov, a haloalkaliphilic actinobacterium from a soda solonchak soil.</title>
        <authorList>
            <person name="Sorokin D.Y."/>
            <person name="Khijniak T.V."/>
            <person name="Zakharycheva A.P."/>
            <person name="Boueva O.V."/>
            <person name="Ariskina E.V."/>
            <person name="Hahnke R.L."/>
            <person name="Bunk B."/>
            <person name="Sproer C."/>
            <person name="Schumann P."/>
            <person name="Evtushenko L.I."/>
            <person name="Kublanov I.V."/>
        </authorList>
    </citation>
    <scope>NUCLEOTIDE SEQUENCE</scope>
    <source>
        <strain evidence="14">DSM 106290</strain>
    </source>
</reference>
<evidence type="ECO:0000313" key="14">
    <source>
        <dbReference type="EMBL" id="QSB04827.1"/>
    </source>
</evidence>
<keyword evidence="10 12" id="KW-0030">Aminoacyl-tRNA synthetase</keyword>
<dbReference type="RefSeq" id="WP_213170826.1">
    <property type="nucleotide sequence ID" value="NZ_CP070496.1"/>
</dbReference>
<feature type="domain" description="Cysteinyl-tRNA synthetase class Ia DALR" evidence="13">
    <location>
        <begin position="346"/>
        <end position="413"/>
    </location>
</feature>
<keyword evidence="4 12" id="KW-0436">Ligase</keyword>
<keyword evidence="3 12" id="KW-0963">Cytoplasm</keyword>
<evidence type="ECO:0000256" key="9">
    <source>
        <dbReference type="ARBA" id="ARBA00022917"/>
    </source>
</evidence>
<dbReference type="InterPro" id="IPR032678">
    <property type="entry name" value="tRNA-synt_1_cat_dom"/>
</dbReference>
<evidence type="ECO:0000256" key="1">
    <source>
        <dbReference type="ARBA" id="ARBA00005594"/>
    </source>
</evidence>
<evidence type="ECO:0000256" key="3">
    <source>
        <dbReference type="ARBA" id="ARBA00022490"/>
    </source>
</evidence>
<evidence type="ECO:0000256" key="2">
    <source>
        <dbReference type="ARBA" id="ARBA00011245"/>
    </source>
</evidence>
<evidence type="ECO:0000256" key="8">
    <source>
        <dbReference type="ARBA" id="ARBA00022840"/>
    </source>
</evidence>
<keyword evidence="5 12" id="KW-0479">Metal-binding</keyword>
<dbReference type="GO" id="GO:0005524">
    <property type="term" value="F:ATP binding"/>
    <property type="evidence" value="ECO:0007669"/>
    <property type="project" value="UniProtKB-UniRule"/>
</dbReference>
<dbReference type="Gene3D" id="3.40.50.620">
    <property type="entry name" value="HUPs"/>
    <property type="match status" value="1"/>
</dbReference>
<evidence type="ECO:0000256" key="11">
    <source>
        <dbReference type="ARBA" id="ARBA00047398"/>
    </source>
</evidence>
<dbReference type="PANTHER" id="PTHR10890">
    <property type="entry name" value="CYSTEINYL-TRNA SYNTHETASE"/>
    <property type="match status" value="1"/>
</dbReference>
<keyword evidence="8 12" id="KW-0067">ATP-binding</keyword>
<feature type="short sequence motif" description="'KMSKS' region" evidence="12">
    <location>
        <begin position="268"/>
        <end position="272"/>
    </location>
</feature>
<comment type="similarity">
    <text evidence="1 12">Belongs to the class-I aminoacyl-tRNA synthetase family.</text>
</comment>
<dbReference type="PRINTS" id="PR00983">
    <property type="entry name" value="TRNASYNTHCYS"/>
</dbReference>
<sequence>MSLRLYDTGTRSVREFRSRKEGEVGIYLCGLTVQGPPHIGHLRSGVSYDVLIKWLRHSGYHVTYVRNVTDVDDKIMVRGEEQGRPWWSIAYENERVLSRAYAALGVEPPTYEPRATGHIPDMIDLISELIDAGHAYVTDSGDVYFSVESFPAYGALSHRKPEDMLSAGDGAPGDKRAAHDFGLWKAAKPNEPLDAAWNSPWGRGRPGWHIECSAMSRRYLGDGFDIHGGGTDIMFPHHENELAQSRGAGLDFTNFWVHNGMLNLAGTKMAKSLGNVLSVESLGEKGFRPVDIRYYLVSAHYRSAIDFSEQALGEAQAAYGRLTNFLKRAIETLGADAVNGGKLPEEFTSAMDDDLNTPMAIAAIHERAREGNTALDAIASGNGDRDAAAHAAATTRSMLDVLGLDPLSPQWSASESDTELTGVVDALVALALEQRQAARARRDFEAADRIRDELAAAGVQVKDTPQGPRWTVG</sequence>
<evidence type="ECO:0000256" key="7">
    <source>
        <dbReference type="ARBA" id="ARBA00022833"/>
    </source>
</evidence>
<dbReference type="EC" id="6.1.1.16" evidence="12"/>
<comment type="subcellular location">
    <subcellularLocation>
        <location evidence="12">Cytoplasm</location>
    </subcellularLocation>
</comment>
<dbReference type="SUPFAM" id="SSF47323">
    <property type="entry name" value="Anticodon-binding domain of a subclass of class I aminoacyl-tRNA synthetases"/>
    <property type="match status" value="1"/>
</dbReference>
<evidence type="ECO:0000256" key="10">
    <source>
        <dbReference type="ARBA" id="ARBA00023146"/>
    </source>
</evidence>
<dbReference type="Pfam" id="PF09190">
    <property type="entry name" value="DALR_2"/>
    <property type="match status" value="1"/>
</dbReference>
<dbReference type="NCBIfam" id="TIGR00435">
    <property type="entry name" value="cysS"/>
    <property type="match status" value="1"/>
</dbReference>
<feature type="binding site" evidence="12">
    <location>
        <position position="29"/>
    </location>
    <ligand>
        <name>Zn(2+)</name>
        <dbReference type="ChEBI" id="CHEBI:29105"/>
    </ligand>
</feature>
<comment type="catalytic activity">
    <reaction evidence="11 12">
        <text>tRNA(Cys) + L-cysteine + ATP = L-cysteinyl-tRNA(Cys) + AMP + diphosphate</text>
        <dbReference type="Rhea" id="RHEA:17773"/>
        <dbReference type="Rhea" id="RHEA-COMP:9661"/>
        <dbReference type="Rhea" id="RHEA-COMP:9679"/>
        <dbReference type="ChEBI" id="CHEBI:30616"/>
        <dbReference type="ChEBI" id="CHEBI:33019"/>
        <dbReference type="ChEBI" id="CHEBI:35235"/>
        <dbReference type="ChEBI" id="CHEBI:78442"/>
        <dbReference type="ChEBI" id="CHEBI:78517"/>
        <dbReference type="ChEBI" id="CHEBI:456215"/>
        <dbReference type="EC" id="6.1.1.16"/>
    </reaction>
</comment>
<name>A0A895XIP0_9ACTN</name>
<protein>
    <recommendedName>
        <fullName evidence="12">Cysteine--tRNA ligase</fullName>
        <ecNumber evidence="12">6.1.1.16</ecNumber>
    </recommendedName>
    <alternativeName>
        <fullName evidence="12">Cysteinyl-tRNA synthetase</fullName>
        <shortName evidence="12">CysRS</shortName>
    </alternativeName>
</protein>
<dbReference type="GO" id="GO:0005829">
    <property type="term" value="C:cytosol"/>
    <property type="evidence" value="ECO:0007669"/>
    <property type="project" value="TreeGrafter"/>
</dbReference>
<dbReference type="SUPFAM" id="SSF52374">
    <property type="entry name" value="Nucleotidylyl transferase"/>
    <property type="match status" value="1"/>
</dbReference>
<feature type="binding site" evidence="12">
    <location>
        <position position="237"/>
    </location>
    <ligand>
        <name>Zn(2+)</name>
        <dbReference type="ChEBI" id="CHEBI:29105"/>
    </ligand>
</feature>
<dbReference type="SMART" id="SM00840">
    <property type="entry name" value="DALR_2"/>
    <property type="match status" value="1"/>
</dbReference>
<dbReference type="Pfam" id="PF23493">
    <property type="entry name" value="CysS_C"/>
    <property type="match status" value="1"/>
</dbReference>
<dbReference type="HAMAP" id="MF_00041">
    <property type="entry name" value="Cys_tRNA_synth"/>
    <property type="match status" value="1"/>
</dbReference>
<keyword evidence="15" id="KW-1185">Reference proteome</keyword>
<feature type="binding site" evidence="12">
    <location>
        <position position="241"/>
    </location>
    <ligand>
        <name>Zn(2+)</name>
        <dbReference type="ChEBI" id="CHEBI:29105"/>
    </ligand>
</feature>
<evidence type="ECO:0000259" key="13">
    <source>
        <dbReference type="SMART" id="SM00840"/>
    </source>
</evidence>
<evidence type="ECO:0000256" key="12">
    <source>
        <dbReference type="HAMAP-Rule" id="MF_00041"/>
    </source>
</evidence>
<keyword evidence="7 12" id="KW-0862">Zinc</keyword>
<dbReference type="InterPro" id="IPR015803">
    <property type="entry name" value="Cys-tRNA-ligase"/>
</dbReference>
<dbReference type="Gene3D" id="1.20.120.1910">
    <property type="entry name" value="Cysteine-tRNA ligase, C-terminal anti-codon recognition domain"/>
    <property type="match status" value="1"/>
</dbReference>
<dbReference type="InterPro" id="IPR056411">
    <property type="entry name" value="CysS_C"/>
</dbReference>
<organism evidence="14 15">
    <name type="scientific">Natronoglycomyces albus</name>
    <dbReference type="NCBI Taxonomy" id="2811108"/>
    <lineage>
        <taxon>Bacteria</taxon>
        <taxon>Bacillati</taxon>
        <taxon>Actinomycetota</taxon>
        <taxon>Actinomycetes</taxon>
        <taxon>Glycomycetales</taxon>
        <taxon>Glycomycetaceae</taxon>
        <taxon>Natronoglycomyces</taxon>
    </lineage>
</organism>
<dbReference type="Pfam" id="PF01406">
    <property type="entry name" value="tRNA-synt_1e"/>
    <property type="match status" value="1"/>
</dbReference>
<dbReference type="GO" id="GO:0008270">
    <property type="term" value="F:zinc ion binding"/>
    <property type="evidence" value="ECO:0007669"/>
    <property type="project" value="UniProtKB-UniRule"/>
</dbReference>
<accession>A0A895XIP0</accession>
<dbReference type="AlphaFoldDB" id="A0A895XIP0"/>
<evidence type="ECO:0000256" key="4">
    <source>
        <dbReference type="ARBA" id="ARBA00022598"/>
    </source>
</evidence>